<keyword evidence="2" id="KW-1003">Cell membrane</keyword>
<comment type="caution">
    <text evidence="8">The sequence shown here is derived from an EMBL/GenBank/DDBJ whole genome shotgun (WGS) entry which is preliminary data.</text>
</comment>
<feature type="domain" description="Metallo-beta-lactamase" evidence="7">
    <location>
        <begin position="496"/>
        <end position="708"/>
    </location>
</feature>
<evidence type="ECO:0000313" key="8">
    <source>
        <dbReference type="EMBL" id="KGR83503.1"/>
    </source>
</evidence>
<dbReference type="Gene3D" id="3.60.15.10">
    <property type="entry name" value="Ribonuclease Z/Hydroxyacylglutathione hydrolase-like"/>
    <property type="match status" value="1"/>
</dbReference>
<gene>
    <name evidence="8" type="ORF">CD32_16900</name>
</gene>
<dbReference type="Proteomes" id="UP000030437">
    <property type="component" value="Unassembled WGS sequence"/>
</dbReference>
<dbReference type="InterPro" id="IPR004477">
    <property type="entry name" value="ComEC_N"/>
</dbReference>
<proteinExistence type="predicted"/>
<comment type="subcellular location">
    <subcellularLocation>
        <location evidence="1">Cell membrane</location>
        <topology evidence="1">Multi-pass membrane protein</topology>
    </subcellularLocation>
</comment>
<dbReference type="Pfam" id="PF03772">
    <property type="entry name" value="Competence"/>
    <property type="match status" value="1"/>
</dbReference>
<evidence type="ECO:0000256" key="6">
    <source>
        <dbReference type="SAM" id="Phobius"/>
    </source>
</evidence>
<dbReference type="GO" id="GO:0005886">
    <property type="term" value="C:plasma membrane"/>
    <property type="evidence" value="ECO:0007669"/>
    <property type="project" value="UniProtKB-SubCell"/>
</dbReference>
<dbReference type="InterPro" id="IPR036866">
    <property type="entry name" value="RibonucZ/Hydroxyglut_hydro"/>
</dbReference>
<dbReference type="InterPro" id="IPR035681">
    <property type="entry name" value="ComA-like_MBL"/>
</dbReference>
<organism evidence="8 9">
    <name type="scientific">Lysinibacillus odysseyi 34hs-1 = NBRC 100172</name>
    <dbReference type="NCBI Taxonomy" id="1220589"/>
    <lineage>
        <taxon>Bacteria</taxon>
        <taxon>Bacillati</taxon>
        <taxon>Bacillota</taxon>
        <taxon>Bacilli</taxon>
        <taxon>Bacillales</taxon>
        <taxon>Bacillaceae</taxon>
        <taxon>Lysinibacillus</taxon>
    </lineage>
</organism>
<evidence type="ECO:0000256" key="2">
    <source>
        <dbReference type="ARBA" id="ARBA00022475"/>
    </source>
</evidence>
<dbReference type="InterPro" id="IPR001279">
    <property type="entry name" value="Metallo-B-lactamas"/>
</dbReference>
<keyword evidence="5 6" id="KW-0472">Membrane</keyword>
<dbReference type="eggNOG" id="COG0658">
    <property type="taxonomic scope" value="Bacteria"/>
</dbReference>
<feature type="transmembrane region" description="Helical" evidence="6">
    <location>
        <begin position="346"/>
        <end position="366"/>
    </location>
</feature>
<feature type="transmembrane region" description="Helical" evidence="6">
    <location>
        <begin position="373"/>
        <end position="400"/>
    </location>
</feature>
<evidence type="ECO:0000256" key="1">
    <source>
        <dbReference type="ARBA" id="ARBA00004651"/>
    </source>
</evidence>
<dbReference type="SMART" id="SM00849">
    <property type="entry name" value="Lactamase_B"/>
    <property type="match status" value="1"/>
</dbReference>
<dbReference type="GO" id="GO:0030420">
    <property type="term" value="P:establishment of competence for transformation"/>
    <property type="evidence" value="ECO:0007669"/>
    <property type="project" value="InterPro"/>
</dbReference>
<dbReference type="InterPro" id="IPR004797">
    <property type="entry name" value="Competence_ComEC/Rec2"/>
</dbReference>
<sequence>MYYALSVLVAVLAAHESVGFLCFLVVIGALCLYRGFHTVHLMALAMTGILVYGYSSWQLEKLDQPLELPAVLTSTDTYTINGQTLRGLMKDSEGRPVYIVYLFRSEEEKQQYDSVPLAGTVFLVEGLLEEPAPKNHRYHFYMGDYLKSKGAIGILKAASLKKLDQQEALLQKIYEQRFRLSRHIERTFPASLSAEAQALLIGVNEGVEPEIERAYQKLGITHLFAISGLHIALVSLLFFQGLLRLHVRREFATLLLLIVLPVYALLAGGAPSVWRAVLVVELVLLAKYFRWHLPMDDALSISFILFVLWEPGSIYQIGFQLSYLATASLVFSGPILARATTWWGQGFLITFVCQLLTYPLLLVHFYELSISSFIANILFVPLFSFVILPINIILLIISFLPGPFGGWLFYLYEPARELLTSLILYLQDIPYHMWVAGKPTGVWPFILYISVFIVLILLIKKRYQHAAIYLLIPALLFHSSRYIERDVLVTFINVGQGDSILVELPYKRGVYLIDTGGVLRFSQERWKERRNNYEVGAQIVVPYLKGKGIAAIDKLIITHADADHVEGAEEVIKEIRVGEIHITPDSYKKSVMNDLLDEAEKQQIVIKEQMAGGEWKKGQAQFDYIWPSDTVYEGNNDSLTLLMTYKGFKGLFTGDLEEAGELALIMQEGSKIAGIDVLKAGHHGSKTSSSERFIDHTNPTLTVFMAGKDNRYGHPHEEVVNRFISRNLRYVTTGQEGTIEISINKNGITMRKQ</sequence>
<feature type="transmembrane region" description="Helical" evidence="6">
    <location>
        <begin position="251"/>
        <end position="271"/>
    </location>
</feature>
<evidence type="ECO:0000256" key="5">
    <source>
        <dbReference type="ARBA" id="ARBA00023136"/>
    </source>
</evidence>
<keyword evidence="9" id="KW-1185">Reference proteome</keyword>
<dbReference type="CDD" id="cd07731">
    <property type="entry name" value="ComA-like_MBL-fold"/>
    <property type="match status" value="1"/>
</dbReference>
<reference evidence="8 9" key="1">
    <citation type="submission" date="2014-02" db="EMBL/GenBank/DDBJ databases">
        <title>Draft genome sequence of Lysinibacillus odysseyi NBRC 100172.</title>
        <authorList>
            <person name="Zhang F."/>
            <person name="Wang G."/>
            <person name="Zhang L."/>
        </authorList>
    </citation>
    <scope>NUCLEOTIDE SEQUENCE [LARGE SCALE GENOMIC DNA]</scope>
    <source>
        <strain evidence="8 9">NBRC 100172</strain>
    </source>
</reference>
<dbReference type="PANTHER" id="PTHR30619:SF7">
    <property type="entry name" value="BETA-LACTAMASE DOMAIN PROTEIN"/>
    <property type="match status" value="1"/>
</dbReference>
<accession>A0A0A3IL00</accession>
<dbReference type="SUPFAM" id="SSF56281">
    <property type="entry name" value="Metallo-hydrolase/oxidoreductase"/>
    <property type="match status" value="1"/>
</dbReference>
<feature type="transmembrane region" description="Helical" evidence="6">
    <location>
        <begin position="219"/>
        <end position="239"/>
    </location>
</feature>
<dbReference type="NCBIfam" id="TIGR00361">
    <property type="entry name" value="ComEC_Rec2"/>
    <property type="match status" value="1"/>
</dbReference>
<protein>
    <submittedName>
        <fullName evidence="8">Competence protein ComE</fullName>
    </submittedName>
</protein>
<dbReference type="NCBIfam" id="TIGR00360">
    <property type="entry name" value="ComEC_N-term"/>
    <property type="match status" value="1"/>
</dbReference>
<dbReference type="PANTHER" id="PTHR30619">
    <property type="entry name" value="DNA INTERNALIZATION/COMPETENCE PROTEIN COMEC/REC2"/>
    <property type="match status" value="1"/>
</dbReference>
<evidence type="ECO:0000256" key="3">
    <source>
        <dbReference type="ARBA" id="ARBA00022692"/>
    </source>
</evidence>
<keyword evidence="3 6" id="KW-0812">Transmembrane</keyword>
<evidence type="ECO:0000313" key="9">
    <source>
        <dbReference type="Proteomes" id="UP000030437"/>
    </source>
</evidence>
<feature type="transmembrane region" description="Helical" evidence="6">
    <location>
        <begin position="39"/>
        <end position="57"/>
    </location>
</feature>
<dbReference type="STRING" id="1220589.CD32_16900"/>
<dbReference type="eggNOG" id="COG2333">
    <property type="taxonomic scope" value="Bacteria"/>
</dbReference>
<dbReference type="Pfam" id="PF00753">
    <property type="entry name" value="Lactamase_B"/>
    <property type="match status" value="1"/>
</dbReference>
<feature type="transmembrane region" description="Helical" evidence="6">
    <location>
        <begin position="441"/>
        <end position="459"/>
    </location>
</feature>
<dbReference type="AlphaFoldDB" id="A0A0A3IL00"/>
<evidence type="ECO:0000256" key="4">
    <source>
        <dbReference type="ARBA" id="ARBA00022989"/>
    </source>
</evidence>
<name>A0A0A3IL00_9BACI</name>
<keyword evidence="4 6" id="KW-1133">Transmembrane helix</keyword>
<dbReference type="EMBL" id="JPVP01000058">
    <property type="protein sequence ID" value="KGR83503.1"/>
    <property type="molecule type" value="Genomic_DNA"/>
</dbReference>
<evidence type="ECO:0000259" key="7">
    <source>
        <dbReference type="SMART" id="SM00849"/>
    </source>
</evidence>
<dbReference type="InterPro" id="IPR052159">
    <property type="entry name" value="Competence_DNA_uptake"/>
</dbReference>
<feature type="transmembrane region" description="Helical" evidence="6">
    <location>
        <begin position="6"/>
        <end position="32"/>
    </location>
</feature>
<dbReference type="OrthoDB" id="9761531at2"/>